<dbReference type="Proteomes" id="UP000263517">
    <property type="component" value="Unassembled WGS sequence"/>
</dbReference>
<dbReference type="Pfam" id="PF07208">
    <property type="entry name" value="DUF1414"/>
    <property type="match status" value="1"/>
</dbReference>
<dbReference type="GeneID" id="78255188"/>
<dbReference type="eggNOG" id="COG3082">
    <property type="taxonomic scope" value="Bacteria"/>
</dbReference>
<dbReference type="STRING" id="589873.EP12_09905"/>
<dbReference type="Proteomes" id="UP000264779">
    <property type="component" value="Unassembled WGS sequence"/>
</dbReference>
<comment type="similarity">
    <text evidence="1">Belongs to the UPF0352 family.</text>
</comment>
<dbReference type="Gene3D" id="1.10.3390.10">
    <property type="entry name" value="YejL-like"/>
    <property type="match status" value="1"/>
</dbReference>
<name>A0A075NZI2_9ALTE</name>
<dbReference type="KEGG" id="aal:EP13_09745"/>
<dbReference type="EMBL" id="CP008849">
    <property type="protein sequence ID" value="AIF98938.1"/>
    <property type="molecule type" value="Genomic_DNA"/>
</dbReference>
<dbReference type="InterPro" id="IPR009857">
    <property type="entry name" value="UPF0352"/>
</dbReference>
<organism evidence="2 5">
    <name type="scientific">Alteromonas australica</name>
    <dbReference type="NCBI Taxonomy" id="589873"/>
    <lineage>
        <taxon>Bacteria</taxon>
        <taxon>Pseudomonadati</taxon>
        <taxon>Pseudomonadota</taxon>
        <taxon>Gammaproteobacteria</taxon>
        <taxon>Alteromonadales</taxon>
        <taxon>Alteromonadaceae</taxon>
        <taxon>Alteromonas/Salinimonas group</taxon>
        <taxon>Alteromonas</taxon>
    </lineage>
</organism>
<evidence type="ECO:0000313" key="4">
    <source>
        <dbReference type="EMBL" id="HBU52991.1"/>
    </source>
</evidence>
<dbReference type="PIRSF" id="PIRSF006188">
    <property type="entry name" value="UCP006188"/>
    <property type="match status" value="1"/>
</dbReference>
<gene>
    <name evidence="3" type="ORF">DCW74_18680</name>
    <name evidence="4" type="ORF">DEB45_17200</name>
    <name evidence="2" type="ORF">EP13_09745</name>
</gene>
<dbReference type="OrthoDB" id="5771474at2"/>
<dbReference type="NCBIfam" id="NF010242">
    <property type="entry name" value="PRK13689.1"/>
    <property type="match status" value="1"/>
</dbReference>
<evidence type="ECO:0000313" key="7">
    <source>
        <dbReference type="Proteomes" id="UP000264779"/>
    </source>
</evidence>
<evidence type="ECO:0000256" key="1">
    <source>
        <dbReference type="HAMAP-Rule" id="MF_00816"/>
    </source>
</evidence>
<reference evidence="6 7" key="2">
    <citation type="journal article" date="2018" name="Nat. Biotechnol.">
        <title>A standardized bacterial taxonomy based on genome phylogeny substantially revises the tree of life.</title>
        <authorList>
            <person name="Parks D.H."/>
            <person name="Chuvochina M."/>
            <person name="Waite D.W."/>
            <person name="Rinke C."/>
            <person name="Skarshewski A."/>
            <person name="Chaumeil P.A."/>
            <person name="Hugenholtz P."/>
        </authorList>
    </citation>
    <scope>NUCLEOTIDE SEQUENCE [LARGE SCALE GENOMIC DNA]</scope>
    <source>
        <strain evidence="4">UBA11621</strain>
        <strain evidence="3">UBA11978</strain>
    </source>
</reference>
<dbReference type="SUPFAM" id="SSF158651">
    <property type="entry name" value="YejL-like"/>
    <property type="match status" value="1"/>
</dbReference>
<proteinExistence type="inferred from homology"/>
<evidence type="ECO:0000313" key="2">
    <source>
        <dbReference type="EMBL" id="AIF98938.1"/>
    </source>
</evidence>
<protein>
    <recommendedName>
        <fullName evidence="1">UPF0352 protein DCW74_18680</fullName>
    </recommendedName>
</protein>
<dbReference type="RefSeq" id="WP_044058877.1">
    <property type="nucleotide sequence ID" value="NZ_CAJXAX010000009.1"/>
</dbReference>
<reference evidence="2 5" key="1">
    <citation type="submission" date="2014-06" db="EMBL/GenBank/DDBJ databases">
        <title>Genomes of Alteromonas australica, a world apart.</title>
        <authorList>
            <person name="Gonzaga A."/>
            <person name="Lopez-Perez M."/>
            <person name="Rodriguez-Valera F."/>
        </authorList>
    </citation>
    <scope>NUCLEOTIDE SEQUENCE [LARGE SCALE GENOMIC DNA]</scope>
    <source>
        <strain evidence="2 5">H 17</strain>
    </source>
</reference>
<dbReference type="PATRIC" id="fig|589873.4.peg.2140"/>
<dbReference type="EMBL" id="DNAN01000653">
    <property type="protein sequence ID" value="HAW77748.1"/>
    <property type="molecule type" value="Genomic_DNA"/>
</dbReference>
<dbReference type="AlphaFoldDB" id="A0A075NZI2"/>
<keyword evidence="5" id="KW-1185">Reference proteome</keyword>
<dbReference type="KEGG" id="aaus:EP12_09905"/>
<dbReference type="HAMAP" id="MF_00816">
    <property type="entry name" value="UPF0352"/>
    <property type="match status" value="1"/>
</dbReference>
<accession>A0A075NZI2</accession>
<sequence length="72" mass="8177">MPQQSRYTNDQFEALMNDVILTLEKNEADRDLSLMVLGNVITHILNTQVAPENRETMADQFANVLKKSVQGK</sequence>
<dbReference type="Proteomes" id="UP000056090">
    <property type="component" value="Chromosome"/>
</dbReference>
<dbReference type="InterPro" id="IPR023202">
    <property type="entry name" value="YejL_sf"/>
</dbReference>
<evidence type="ECO:0000313" key="3">
    <source>
        <dbReference type="EMBL" id="HAW77748.1"/>
    </source>
</evidence>
<dbReference type="EMBL" id="DONK01000267">
    <property type="protein sequence ID" value="HBU52991.1"/>
    <property type="molecule type" value="Genomic_DNA"/>
</dbReference>
<evidence type="ECO:0000313" key="6">
    <source>
        <dbReference type="Proteomes" id="UP000263517"/>
    </source>
</evidence>
<evidence type="ECO:0000313" key="5">
    <source>
        <dbReference type="Proteomes" id="UP000056090"/>
    </source>
</evidence>